<comment type="caution">
    <text evidence="1">The sequence shown here is derived from an EMBL/GenBank/DDBJ whole genome shotgun (WGS) entry which is preliminary data.</text>
</comment>
<organism evidence="1">
    <name type="scientific">Psilocybe cubensis</name>
    <name type="common">Psychedelic mushroom</name>
    <name type="synonym">Stropharia cubensis</name>
    <dbReference type="NCBI Taxonomy" id="181762"/>
    <lineage>
        <taxon>Eukaryota</taxon>
        <taxon>Fungi</taxon>
        <taxon>Dikarya</taxon>
        <taxon>Basidiomycota</taxon>
        <taxon>Agaricomycotina</taxon>
        <taxon>Agaricomycetes</taxon>
        <taxon>Agaricomycetidae</taxon>
        <taxon>Agaricales</taxon>
        <taxon>Agaricineae</taxon>
        <taxon>Strophariaceae</taxon>
        <taxon>Psilocybe</taxon>
    </lineage>
</organism>
<accession>A0A8H7Y1T7</accession>
<evidence type="ECO:0000313" key="1">
    <source>
        <dbReference type="EMBL" id="KAG5169633.1"/>
    </source>
</evidence>
<gene>
    <name evidence="1" type="ORF">JR316_006189</name>
</gene>
<dbReference type="EMBL" id="JAFIQS010000005">
    <property type="protein sequence ID" value="KAG5169633.1"/>
    <property type="molecule type" value="Genomic_DNA"/>
</dbReference>
<dbReference type="AlphaFoldDB" id="A0A8H7Y1T7"/>
<sequence length="171" mass="19306">MTQEALAHQPKLYVAEKAPEQLQPEPRLIVHLNGTLQSIVPLPAKTGDAFTSAEDIFNDDIEVNNCENEPKLEEEDGDLICQVNKFCDTLDNNAQDAEDGPDWMFDKGKVISKDSSYIFCPAPHQKQILHLFTKHFCQHPAFLEKDGQANAAKIHNQAVHKMYTFCRTRGL</sequence>
<protein>
    <submittedName>
        <fullName evidence="1">Uncharacterized protein</fullName>
    </submittedName>
</protein>
<proteinExistence type="predicted"/>
<name>A0A8H7Y1T7_PSICU</name>
<reference evidence="1" key="1">
    <citation type="submission" date="2021-02" db="EMBL/GenBank/DDBJ databases">
        <title>Psilocybe cubensis genome.</title>
        <authorList>
            <person name="Mckernan K.J."/>
            <person name="Crawford S."/>
            <person name="Trippe A."/>
            <person name="Kane L.T."/>
            <person name="Mclaughlin S."/>
        </authorList>
    </citation>
    <scope>NUCLEOTIDE SEQUENCE [LARGE SCALE GENOMIC DNA]</scope>
    <source>
        <strain evidence="1">MGC-MH-2018</strain>
    </source>
</reference>